<feature type="transmembrane region" description="Helical" evidence="1">
    <location>
        <begin position="37"/>
        <end position="56"/>
    </location>
</feature>
<evidence type="ECO:0000256" key="1">
    <source>
        <dbReference type="SAM" id="Phobius"/>
    </source>
</evidence>
<dbReference type="PROSITE" id="PS51782">
    <property type="entry name" value="LYSM"/>
    <property type="match status" value="2"/>
</dbReference>
<gene>
    <name evidence="3" type="ORF">A2373_03730</name>
</gene>
<dbReference type="AlphaFoldDB" id="A0A1F6NEU7"/>
<dbReference type="PANTHER" id="PTHR21666:SF290">
    <property type="entry name" value="PEPTIDASE M23 DOMAIN PROTEIN"/>
    <property type="match status" value="1"/>
</dbReference>
<dbReference type="SUPFAM" id="SSF51261">
    <property type="entry name" value="Duplicated hybrid motif"/>
    <property type="match status" value="1"/>
</dbReference>
<keyword evidence="1" id="KW-0472">Membrane</keyword>
<evidence type="ECO:0000313" key="3">
    <source>
        <dbReference type="EMBL" id="OGH82437.1"/>
    </source>
</evidence>
<dbReference type="InterPro" id="IPR018392">
    <property type="entry name" value="LysM"/>
</dbReference>
<dbReference type="InterPro" id="IPR036779">
    <property type="entry name" value="LysM_dom_sf"/>
</dbReference>
<feature type="domain" description="LysM" evidence="2">
    <location>
        <begin position="255"/>
        <end position="300"/>
    </location>
</feature>
<evidence type="ECO:0000313" key="4">
    <source>
        <dbReference type="Proteomes" id="UP000176300"/>
    </source>
</evidence>
<name>A0A1F6NEU7_9BACT</name>
<dbReference type="CDD" id="cd00118">
    <property type="entry name" value="LysM"/>
    <property type="match status" value="2"/>
</dbReference>
<dbReference type="Gene3D" id="2.70.70.10">
    <property type="entry name" value="Glucose Permease (Domain IIA)"/>
    <property type="match status" value="1"/>
</dbReference>
<dbReference type="Gene3D" id="3.10.350.10">
    <property type="entry name" value="LysM domain"/>
    <property type="match status" value="2"/>
</dbReference>
<feature type="domain" description="LysM" evidence="2">
    <location>
        <begin position="205"/>
        <end position="249"/>
    </location>
</feature>
<dbReference type="SUPFAM" id="SSF54106">
    <property type="entry name" value="LysM domain"/>
    <property type="match status" value="2"/>
</dbReference>
<dbReference type="PANTHER" id="PTHR21666">
    <property type="entry name" value="PEPTIDASE-RELATED"/>
    <property type="match status" value="1"/>
</dbReference>
<dbReference type="InterPro" id="IPR016047">
    <property type="entry name" value="M23ase_b-sheet_dom"/>
</dbReference>
<dbReference type="InterPro" id="IPR050570">
    <property type="entry name" value="Cell_wall_metabolism_enzyme"/>
</dbReference>
<protein>
    <recommendedName>
        <fullName evidence="2">LysM domain-containing protein</fullName>
    </recommendedName>
</protein>
<accession>A0A1F6NEU7</accession>
<dbReference type="EMBL" id="MFQS01000041">
    <property type="protein sequence ID" value="OGH82437.1"/>
    <property type="molecule type" value="Genomic_DNA"/>
</dbReference>
<dbReference type="CDD" id="cd12797">
    <property type="entry name" value="M23_peptidase"/>
    <property type="match status" value="1"/>
</dbReference>
<keyword evidence="1" id="KW-0812">Transmembrane</keyword>
<feature type="transmembrane region" description="Helical" evidence="1">
    <location>
        <begin position="12"/>
        <end position="31"/>
    </location>
</feature>
<proteinExistence type="predicted"/>
<keyword evidence="1" id="KW-1133">Transmembrane helix</keyword>
<dbReference type="InterPro" id="IPR011055">
    <property type="entry name" value="Dup_hybrid_motif"/>
</dbReference>
<evidence type="ECO:0000259" key="2">
    <source>
        <dbReference type="PROSITE" id="PS51782"/>
    </source>
</evidence>
<reference evidence="3 4" key="1">
    <citation type="journal article" date="2016" name="Nat. Commun.">
        <title>Thousands of microbial genomes shed light on interconnected biogeochemical processes in an aquifer system.</title>
        <authorList>
            <person name="Anantharaman K."/>
            <person name="Brown C.T."/>
            <person name="Hug L.A."/>
            <person name="Sharon I."/>
            <person name="Castelle C.J."/>
            <person name="Probst A.J."/>
            <person name="Thomas B.C."/>
            <person name="Singh A."/>
            <person name="Wilkins M.J."/>
            <person name="Karaoz U."/>
            <person name="Brodie E.L."/>
            <person name="Williams K.H."/>
            <person name="Hubbard S.S."/>
            <person name="Banfield J.F."/>
        </authorList>
    </citation>
    <scope>NUCLEOTIDE SEQUENCE [LARGE SCALE GENOMIC DNA]</scope>
</reference>
<comment type="caution">
    <text evidence="3">The sequence shown here is derived from an EMBL/GenBank/DDBJ whole genome shotgun (WGS) entry which is preliminary data.</text>
</comment>
<dbReference type="STRING" id="1798697.A2373_03730"/>
<organism evidence="3 4">
    <name type="scientific">Candidatus Magasanikbacteria bacterium RIFOXYB1_FULL_40_15</name>
    <dbReference type="NCBI Taxonomy" id="1798697"/>
    <lineage>
        <taxon>Bacteria</taxon>
        <taxon>Candidatus Magasanikiibacteriota</taxon>
    </lineage>
</organism>
<dbReference type="Pfam" id="PF01551">
    <property type="entry name" value="Peptidase_M23"/>
    <property type="match status" value="1"/>
</dbReference>
<feature type="transmembrane region" description="Helical" evidence="1">
    <location>
        <begin position="76"/>
        <end position="95"/>
    </location>
</feature>
<sequence>MKRIGLKALLYFLRGLIYVKRALVVVLFKSIKLLSKVYTLYSRTIGFLLYKGFFVIKKRLFKHLNISKEVRFIDFFGQRWALQIVIFVIAVVVMVPHSNLYTKTTEKIHGQETLLYTLVGPGDQDFSVEEVEIDLQQLPQRETRSWREGSVVLETPGISASQPIAEAQDIVGISAGGTALNKPSILPGSELPSAGSTTQKRNEIIYHTVQSGEVVGQIAQQYGLNVLTVLWANNLTSRSYIRPGDKLAILPVDGVLHKVKSGDNVSKIAGLYSAKTEDVVKFNKLQEGGADIVVGEMLVIPNGEKPAPVYSSYSSSYSSVAAPPPSITAPAGSRYIWPTTVRRISQYYGWRHTGLDIAGPVGTPLYASRAGTVTRSQCGWNGGYGCYVIIDHGGGVSTLYGHASQLYVDVGEEVVQGQTIAEMGSTGRSTGSHIHFEVRVGSSRVNPLQYIR</sequence>
<dbReference type="SMART" id="SM00257">
    <property type="entry name" value="LysM"/>
    <property type="match status" value="2"/>
</dbReference>
<dbReference type="Proteomes" id="UP000176300">
    <property type="component" value="Unassembled WGS sequence"/>
</dbReference>
<dbReference type="GO" id="GO:0004222">
    <property type="term" value="F:metalloendopeptidase activity"/>
    <property type="evidence" value="ECO:0007669"/>
    <property type="project" value="TreeGrafter"/>
</dbReference>
<dbReference type="Pfam" id="PF01476">
    <property type="entry name" value="LysM"/>
    <property type="match status" value="2"/>
</dbReference>